<reference evidence="1 2" key="1">
    <citation type="submission" date="2016-10" db="EMBL/GenBank/DDBJ databases">
        <authorList>
            <person name="Varghese N."/>
            <person name="Submissions S."/>
        </authorList>
    </citation>
    <scope>NUCLEOTIDE SEQUENCE [LARGE SCALE GENOMIC DNA]</scope>
    <source>
        <strain evidence="1 2">DSM 9169</strain>
    </source>
</reference>
<dbReference type="RefSeq" id="WP_058236797.1">
    <property type="nucleotide sequence ID" value="NZ_LT629792.1"/>
</dbReference>
<dbReference type="PRINTS" id="PR01100">
    <property type="entry name" value="SHIKIMTKNASE"/>
</dbReference>
<dbReference type="EMBL" id="LT629792">
    <property type="protein sequence ID" value="SDT95816.1"/>
    <property type="molecule type" value="Genomic_DNA"/>
</dbReference>
<protein>
    <submittedName>
        <fullName evidence="1">Shikimate kinase</fullName>
    </submittedName>
</protein>
<keyword evidence="1" id="KW-0418">Kinase</keyword>
<evidence type="ECO:0000313" key="1">
    <source>
        <dbReference type="EMBL" id="SDT95816.1"/>
    </source>
</evidence>
<dbReference type="SUPFAM" id="SSF52540">
    <property type="entry name" value="P-loop containing nucleoside triphosphate hydrolases"/>
    <property type="match status" value="1"/>
</dbReference>
<proteinExistence type="predicted"/>
<dbReference type="GO" id="GO:0016301">
    <property type="term" value="F:kinase activity"/>
    <property type="evidence" value="ECO:0007669"/>
    <property type="project" value="UniProtKB-KW"/>
</dbReference>
<dbReference type="Proteomes" id="UP000198976">
    <property type="component" value="Chromosome I"/>
</dbReference>
<sequence>MLTESGPSVVLIGVTGSGKTTVGRLLADRLGLRLMETDDVVSRDLDLSIHQLIVSRDPRLEDAQRRTALRLLSPDGQARGQIVTLSASLPTDEGVRAALLKARSNGTTVVELAATPAEIARRENMGAPRSVALGAPRAMMTQMMKELRESYAPLVDVSVNTVGVSPADVVRNIAQSL</sequence>
<accession>A0ABY0V822</accession>
<dbReference type="InterPro" id="IPR031322">
    <property type="entry name" value="Shikimate/glucono_kinase"/>
</dbReference>
<dbReference type="InterPro" id="IPR027417">
    <property type="entry name" value="P-loop_NTPase"/>
</dbReference>
<name>A0ABY0V822_9ACTO</name>
<gene>
    <name evidence="1" type="ORF">SAMN04489714_1223</name>
</gene>
<organism evidence="1 2">
    <name type="scientific">Schaalia radingae</name>
    <dbReference type="NCBI Taxonomy" id="131110"/>
    <lineage>
        <taxon>Bacteria</taxon>
        <taxon>Bacillati</taxon>
        <taxon>Actinomycetota</taxon>
        <taxon>Actinomycetes</taxon>
        <taxon>Actinomycetales</taxon>
        <taxon>Actinomycetaceae</taxon>
        <taxon>Schaalia</taxon>
    </lineage>
</organism>
<dbReference type="Gene3D" id="3.40.50.300">
    <property type="entry name" value="P-loop containing nucleotide triphosphate hydrolases"/>
    <property type="match status" value="1"/>
</dbReference>
<dbReference type="Pfam" id="PF01202">
    <property type="entry name" value="SKI"/>
    <property type="match status" value="1"/>
</dbReference>
<evidence type="ECO:0000313" key="2">
    <source>
        <dbReference type="Proteomes" id="UP000198976"/>
    </source>
</evidence>
<keyword evidence="1" id="KW-0808">Transferase</keyword>
<keyword evidence="2" id="KW-1185">Reference proteome</keyword>